<organism evidence="1 2">
    <name type="scientific">Steccherinum ochraceum</name>
    <dbReference type="NCBI Taxonomy" id="92696"/>
    <lineage>
        <taxon>Eukaryota</taxon>
        <taxon>Fungi</taxon>
        <taxon>Dikarya</taxon>
        <taxon>Basidiomycota</taxon>
        <taxon>Agaricomycotina</taxon>
        <taxon>Agaricomycetes</taxon>
        <taxon>Polyporales</taxon>
        <taxon>Steccherinaceae</taxon>
        <taxon>Steccherinum</taxon>
    </lineage>
</organism>
<keyword evidence="2" id="KW-1185">Reference proteome</keyword>
<protein>
    <submittedName>
        <fullName evidence="1">Uncharacterized protein</fullName>
    </submittedName>
</protein>
<sequence length="150" mass="16718">MPRSTVSINDVKPGMVLWAQPGALMEADALTSQTLGKARKDKHPLLVLSHDVTNEEVTVTYIASFSSSPDLKHLGLDESVKKVFIPVDPATKEYDHAVVKWESNPNPTACWIWGKSKMKLTGKEFKTFDDDKYFSKETAEKIDGLIHTTV</sequence>
<dbReference type="OrthoDB" id="2937802at2759"/>
<name>A0A4R0RSJ9_9APHY</name>
<comment type="caution">
    <text evidence="1">The sequence shown here is derived from an EMBL/GenBank/DDBJ whole genome shotgun (WGS) entry which is preliminary data.</text>
</comment>
<dbReference type="Proteomes" id="UP000292702">
    <property type="component" value="Unassembled WGS sequence"/>
</dbReference>
<evidence type="ECO:0000313" key="2">
    <source>
        <dbReference type="Proteomes" id="UP000292702"/>
    </source>
</evidence>
<evidence type="ECO:0000313" key="1">
    <source>
        <dbReference type="EMBL" id="TCD71841.1"/>
    </source>
</evidence>
<dbReference type="AlphaFoldDB" id="A0A4R0RSJ9"/>
<accession>A0A4R0RSJ9</accession>
<reference evidence="1 2" key="1">
    <citation type="submission" date="2018-11" db="EMBL/GenBank/DDBJ databases">
        <title>Genome assembly of Steccherinum ochraceum LE-BIN_3174, the white-rot fungus of the Steccherinaceae family (The Residual Polyporoid clade, Polyporales, Basidiomycota).</title>
        <authorList>
            <person name="Fedorova T.V."/>
            <person name="Glazunova O.A."/>
            <person name="Landesman E.O."/>
            <person name="Moiseenko K.V."/>
            <person name="Psurtseva N.V."/>
            <person name="Savinova O.S."/>
            <person name="Shakhova N.V."/>
            <person name="Tyazhelova T.V."/>
            <person name="Vasina D.V."/>
        </authorList>
    </citation>
    <scope>NUCLEOTIDE SEQUENCE [LARGE SCALE GENOMIC DNA]</scope>
    <source>
        <strain evidence="1 2">LE-BIN_3174</strain>
    </source>
</reference>
<gene>
    <name evidence="1" type="ORF">EIP91_003184</name>
</gene>
<proteinExistence type="predicted"/>
<dbReference type="EMBL" id="RWJN01000002">
    <property type="protein sequence ID" value="TCD71841.1"/>
    <property type="molecule type" value="Genomic_DNA"/>
</dbReference>